<feature type="compositionally biased region" description="Basic residues" evidence="1">
    <location>
        <begin position="466"/>
        <end position="481"/>
    </location>
</feature>
<accession>A0A6G1JA89</accession>
<protein>
    <recommendedName>
        <fullName evidence="4">Myb-like domain-containing protein</fullName>
    </recommendedName>
</protein>
<feature type="region of interest" description="Disordered" evidence="1">
    <location>
        <begin position="115"/>
        <end position="138"/>
    </location>
</feature>
<feature type="compositionally biased region" description="Polar residues" evidence="1">
    <location>
        <begin position="60"/>
        <end position="70"/>
    </location>
</feature>
<feature type="region of interest" description="Disordered" evidence="1">
    <location>
        <begin position="1"/>
        <end position="92"/>
    </location>
</feature>
<proteinExistence type="predicted"/>
<name>A0A6G1JA89_9PLEO</name>
<evidence type="ECO:0000313" key="2">
    <source>
        <dbReference type="EMBL" id="KAF2687484.1"/>
    </source>
</evidence>
<evidence type="ECO:0000256" key="1">
    <source>
        <dbReference type="SAM" id="MobiDB-lite"/>
    </source>
</evidence>
<organism evidence="2 3">
    <name type="scientific">Lentithecium fluviatile CBS 122367</name>
    <dbReference type="NCBI Taxonomy" id="1168545"/>
    <lineage>
        <taxon>Eukaryota</taxon>
        <taxon>Fungi</taxon>
        <taxon>Dikarya</taxon>
        <taxon>Ascomycota</taxon>
        <taxon>Pezizomycotina</taxon>
        <taxon>Dothideomycetes</taxon>
        <taxon>Pleosporomycetidae</taxon>
        <taxon>Pleosporales</taxon>
        <taxon>Massarineae</taxon>
        <taxon>Lentitheciaceae</taxon>
        <taxon>Lentithecium</taxon>
    </lineage>
</organism>
<sequence>MADRRAVRASSRLKTPTPQPPSKPNTPRTGRATRPRGARSASRDVELPVEAAKPARRSARQVSVTSIASESEQEVDAARKPRTKRKGRKEAIGEPSLHLATVEEADTQIAIEEIPNTPPRHGAPAAVPHRSPGTVSEMSGTTAISSFSMVEAELLDPASMIRKLRKLYETSQEFLSHLAPEDGRVDEDQQHIHDMQMPDSRFSADYRDFDEEITVHLSRFRGEHQRFISLKAVHRALLGPHRDPDAARTGLDLVLYMANMLIFAKQMIHTHRSEKDTWDTLRELDSFFPTQFLRDIILGSDPSTGDSAVLHETFQLALDLRTQLAILYLERSLTEDNFNPDDIMEDVFFQSENGLIRGWNVTALGGEDSVLPQAFQSKVIERIHVIRGFFSIDDESVDRGDVADIDGLGANFPWGSLVLRLLGWVRSRNKELEGAIQTQGGIKAIVANVQTEMDRPGAASAPRESPRKKRSSFGKVRRRSSQKFDPNAEVNTSLIDKLIAKERSAAVQPRAPVPVPQSEEELQEAPAIPEEQDDWVPPVDNEPLDNEVQRLIEEEAEEFVEEPTGSARPPQSTAETLRLLKQGKRLGKENRVGSLFERQANARRVEFGDGFGEDTQPTPGPSRPSKQPQQSAPKKRRLSIEPSDNEDDAYETIPRTAGVQQQRERAKRVRIDPNSSGAPTSHQPRARDEDTGFQPAEPEESPSENEAPNMTEEAPPTSTFRDQKELARANFRPLAAARPRKSRAEWTPEAEEALVEYMATYPRGYSQILKHDEFQHRLLQDRTQVNLKDKVRNMAIVMIKSGTGLRAGFEDVITPNSKIGQQLVEEGFEW</sequence>
<dbReference type="AlphaFoldDB" id="A0A6G1JA89"/>
<feature type="compositionally biased region" description="Polar residues" evidence="1">
    <location>
        <begin position="673"/>
        <end position="683"/>
    </location>
</feature>
<feature type="region of interest" description="Disordered" evidence="1">
    <location>
        <begin position="454"/>
        <end position="488"/>
    </location>
</feature>
<feature type="region of interest" description="Disordered" evidence="1">
    <location>
        <begin position="505"/>
        <end position="542"/>
    </location>
</feature>
<gene>
    <name evidence="2" type="ORF">K458DRAFT_295764</name>
</gene>
<reference evidence="2" key="1">
    <citation type="journal article" date="2020" name="Stud. Mycol.">
        <title>101 Dothideomycetes genomes: a test case for predicting lifestyles and emergence of pathogens.</title>
        <authorList>
            <person name="Haridas S."/>
            <person name="Albert R."/>
            <person name="Binder M."/>
            <person name="Bloem J."/>
            <person name="Labutti K."/>
            <person name="Salamov A."/>
            <person name="Andreopoulos B."/>
            <person name="Baker S."/>
            <person name="Barry K."/>
            <person name="Bills G."/>
            <person name="Bluhm B."/>
            <person name="Cannon C."/>
            <person name="Castanera R."/>
            <person name="Culley D."/>
            <person name="Daum C."/>
            <person name="Ezra D."/>
            <person name="Gonzalez J."/>
            <person name="Henrissat B."/>
            <person name="Kuo A."/>
            <person name="Liang C."/>
            <person name="Lipzen A."/>
            <person name="Lutzoni F."/>
            <person name="Magnuson J."/>
            <person name="Mondo S."/>
            <person name="Nolan M."/>
            <person name="Ohm R."/>
            <person name="Pangilinan J."/>
            <person name="Park H.-J."/>
            <person name="Ramirez L."/>
            <person name="Alfaro M."/>
            <person name="Sun H."/>
            <person name="Tritt A."/>
            <person name="Yoshinaga Y."/>
            <person name="Zwiers L.-H."/>
            <person name="Turgeon B."/>
            <person name="Goodwin S."/>
            <person name="Spatafora J."/>
            <person name="Crous P."/>
            <person name="Grigoriev I."/>
        </authorList>
    </citation>
    <scope>NUCLEOTIDE SEQUENCE</scope>
    <source>
        <strain evidence="2">CBS 122367</strain>
    </source>
</reference>
<dbReference type="EMBL" id="MU005575">
    <property type="protein sequence ID" value="KAF2687484.1"/>
    <property type="molecule type" value="Genomic_DNA"/>
</dbReference>
<evidence type="ECO:0008006" key="4">
    <source>
        <dbReference type="Google" id="ProtNLM"/>
    </source>
</evidence>
<dbReference type="CDD" id="cd11660">
    <property type="entry name" value="SANT_TRF"/>
    <property type="match status" value="1"/>
</dbReference>
<feature type="region of interest" description="Disordered" evidence="1">
    <location>
        <begin position="557"/>
        <end position="722"/>
    </location>
</feature>
<dbReference type="OrthoDB" id="5398572at2759"/>
<evidence type="ECO:0000313" key="3">
    <source>
        <dbReference type="Proteomes" id="UP000799291"/>
    </source>
</evidence>
<keyword evidence="3" id="KW-1185">Reference proteome</keyword>
<dbReference type="Proteomes" id="UP000799291">
    <property type="component" value="Unassembled WGS sequence"/>
</dbReference>
<dbReference type="Gene3D" id="1.10.10.60">
    <property type="entry name" value="Homeodomain-like"/>
    <property type="match status" value="1"/>
</dbReference>